<dbReference type="InParanoid" id="A0A2P5BZW1"/>
<dbReference type="EMBL" id="JXTC01000434">
    <property type="protein sequence ID" value="PON54311.1"/>
    <property type="molecule type" value="Genomic_DNA"/>
</dbReference>
<accession>A0A2P5BZW1</accession>
<keyword evidence="2" id="KW-1185">Reference proteome</keyword>
<protein>
    <submittedName>
        <fullName evidence="1">Uncharacterized protein</fullName>
    </submittedName>
</protein>
<evidence type="ECO:0000313" key="1">
    <source>
        <dbReference type="EMBL" id="PON54311.1"/>
    </source>
</evidence>
<name>A0A2P5BZW1_TREOI</name>
<evidence type="ECO:0000313" key="2">
    <source>
        <dbReference type="Proteomes" id="UP000237000"/>
    </source>
</evidence>
<proteinExistence type="predicted"/>
<dbReference type="AlphaFoldDB" id="A0A2P5BZW1"/>
<gene>
    <name evidence="1" type="ORF">TorRG33x02_303080</name>
</gene>
<comment type="caution">
    <text evidence="1">The sequence shown here is derived from an EMBL/GenBank/DDBJ whole genome shotgun (WGS) entry which is preliminary data.</text>
</comment>
<organism evidence="1 2">
    <name type="scientific">Trema orientale</name>
    <name type="common">Charcoal tree</name>
    <name type="synonym">Celtis orientalis</name>
    <dbReference type="NCBI Taxonomy" id="63057"/>
    <lineage>
        <taxon>Eukaryota</taxon>
        <taxon>Viridiplantae</taxon>
        <taxon>Streptophyta</taxon>
        <taxon>Embryophyta</taxon>
        <taxon>Tracheophyta</taxon>
        <taxon>Spermatophyta</taxon>
        <taxon>Magnoliopsida</taxon>
        <taxon>eudicotyledons</taxon>
        <taxon>Gunneridae</taxon>
        <taxon>Pentapetalae</taxon>
        <taxon>rosids</taxon>
        <taxon>fabids</taxon>
        <taxon>Rosales</taxon>
        <taxon>Cannabaceae</taxon>
        <taxon>Trema</taxon>
    </lineage>
</organism>
<reference evidence="2" key="1">
    <citation type="submission" date="2016-06" db="EMBL/GenBank/DDBJ databases">
        <title>Parallel loss of symbiosis genes in relatives of nitrogen-fixing non-legume Parasponia.</title>
        <authorList>
            <person name="Van Velzen R."/>
            <person name="Holmer R."/>
            <person name="Bu F."/>
            <person name="Rutten L."/>
            <person name="Van Zeijl A."/>
            <person name="Liu W."/>
            <person name="Santuari L."/>
            <person name="Cao Q."/>
            <person name="Sharma T."/>
            <person name="Shen D."/>
            <person name="Roswanjaya Y."/>
            <person name="Wardhani T."/>
            <person name="Kalhor M.S."/>
            <person name="Jansen J."/>
            <person name="Van den Hoogen J."/>
            <person name="Gungor B."/>
            <person name="Hartog M."/>
            <person name="Hontelez J."/>
            <person name="Verver J."/>
            <person name="Yang W.-C."/>
            <person name="Schijlen E."/>
            <person name="Repin R."/>
            <person name="Schilthuizen M."/>
            <person name="Schranz E."/>
            <person name="Heidstra R."/>
            <person name="Miyata K."/>
            <person name="Fedorova E."/>
            <person name="Kohlen W."/>
            <person name="Bisseling T."/>
            <person name="Smit S."/>
            <person name="Geurts R."/>
        </authorList>
    </citation>
    <scope>NUCLEOTIDE SEQUENCE [LARGE SCALE GENOMIC DNA]</scope>
    <source>
        <strain evidence="2">cv. RG33-2</strain>
    </source>
</reference>
<dbReference type="Proteomes" id="UP000237000">
    <property type="component" value="Unassembled WGS sequence"/>
</dbReference>
<sequence>MSRRPFKEFVSVVYNLGLRSSTTFGLTSLTTHALLVLDEGKEKRVDPLQMAIVPRIRGVRNVKKKQREI</sequence>